<dbReference type="Gene3D" id="3.80.10.10">
    <property type="entry name" value="Ribonuclease Inhibitor"/>
    <property type="match status" value="2"/>
</dbReference>
<dbReference type="InterPro" id="IPR032675">
    <property type="entry name" value="LRR_dom_sf"/>
</dbReference>
<reference evidence="1 2" key="1">
    <citation type="journal article" date="2018" name="PLoS Genet.">
        <title>Population sequencing reveals clonal diversity and ancestral inbreeding in the grapevine cultivar Chardonnay.</title>
        <authorList>
            <person name="Roach M.J."/>
            <person name="Johnson D.L."/>
            <person name="Bohlmann J."/>
            <person name="van Vuuren H.J."/>
            <person name="Jones S.J."/>
            <person name="Pretorius I.S."/>
            <person name="Schmidt S.A."/>
            <person name="Borneman A.R."/>
        </authorList>
    </citation>
    <scope>NUCLEOTIDE SEQUENCE [LARGE SCALE GENOMIC DNA]</scope>
    <source>
        <strain evidence="2">cv. Chardonnay</strain>
        <tissue evidence="1">Leaf</tissue>
    </source>
</reference>
<protein>
    <submittedName>
        <fullName evidence="1">Putative disease resistance protein</fullName>
    </submittedName>
</protein>
<organism evidence="1 2">
    <name type="scientific">Vitis vinifera</name>
    <name type="common">Grape</name>
    <dbReference type="NCBI Taxonomy" id="29760"/>
    <lineage>
        <taxon>Eukaryota</taxon>
        <taxon>Viridiplantae</taxon>
        <taxon>Streptophyta</taxon>
        <taxon>Embryophyta</taxon>
        <taxon>Tracheophyta</taxon>
        <taxon>Spermatophyta</taxon>
        <taxon>Magnoliopsida</taxon>
        <taxon>eudicotyledons</taxon>
        <taxon>Gunneridae</taxon>
        <taxon>Pentapetalae</taxon>
        <taxon>rosids</taxon>
        <taxon>Vitales</taxon>
        <taxon>Vitaceae</taxon>
        <taxon>Viteae</taxon>
        <taxon>Vitis</taxon>
    </lineage>
</organism>
<sequence>MGRIKNIDVEFYGEIVDSFRSLESLNFSKMLEWEVWCFPSSSNEERLFPCLRVLRMRECPNLVEKLPNSLSSLMKLEIAECSKLTAPLPRALEIGQISNLSHIGEEFMRCLPALEDLSIKDCKEVRWLRLEKLGGLNHLTMCGCPTLISLEEQALPCNLQYLEIEGCRNLEKLPNEMQSLGSVTELIIEGCPKLVNILEKGWPPLLRKLHLFHCEGLEALPGDWMMMRMEGDNTNSLCVLESMEISSCPSLIFFPKGELSTSLTRLCIANCENVESLPEGIMHSCRLEKLDIFNCSSLTSFPRGELPSTLKELFVGSCGNLKLLPNFMQSLTSLVIRDWPGVISGRGLGFGLNLTHVEIEGGYKNVVSFSNDDCRLLLPTSLTYLSIGRFQNLESIASLSLQTLVFLEYLHLYDCPKLQQFLPKEGLPATLCPREFWLHVGDSKFGVNLVWALAISQFVFVLYKVNVYSVMGESRWVNPVRTRRGFSSSIMLLIVPEGLLDFA</sequence>
<proteinExistence type="predicted"/>
<dbReference type="PANTHER" id="PTHR34630:SF34">
    <property type="entry name" value="OS11G0245800 PROTEIN"/>
    <property type="match status" value="1"/>
</dbReference>
<evidence type="ECO:0000313" key="2">
    <source>
        <dbReference type="Proteomes" id="UP000288805"/>
    </source>
</evidence>
<dbReference type="Proteomes" id="UP000288805">
    <property type="component" value="Unassembled WGS sequence"/>
</dbReference>
<dbReference type="PANTHER" id="PTHR34630">
    <property type="entry name" value="OS11G0677101 PROTEIN"/>
    <property type="match status" value="1"/>
</dbReference>
<comment type="caution">
    <text evidence="1">The sequence shown here is derived from an EMBL/GenBank/DDBJ whole genome shotgun (WGS) entry which is preliminary data.</text>
</comment>
<accession>A0A438IJX1</accession>
<dbReference type="AlphaFoldDB" id="A0A438IJX1"/>
<dbReference type="EMBL" id="QGNW01000104">
    <property type="protein sequence ID" value="RVW97000.1"/>
    <property type="molecule type" value="Genomic_DNA"/>
</dbReference>
<evidence type="ECO:0000313" key="1">
    <source>
        <dbReference type="EMBL" id="RVW97000.1"/>
    </source>
</evidence>
<gene>
    <name evidence="1" type="primary">VvCHDp000512_11</name>
    <name evidence="1" type="ORF">CK203_032353</name>
</gene>
<dbReference type="SUPFAM" id="SSF52058">
    <property type="entry name" value="L domain-like"/>
    <property type="match status" value="1"/>
</dbReference>
<name>A0A438IJX1_VITVI</name>